<dbReference type="Gene3D" id="2.70.98.10">
    <property type="match status" value="1"/>
</dbReference>
<dbReference type="GO" id="GO:0005975">
    <property type="term" value="P:carbohydrate metabolic process"/>
    <property type="evidence" value="ECO:0007669"/>
    <property type="project" value="InterPro"/>
</dbReference>
<evidence type="ECO:0000313" key="6">
    <source>
        <dbReference type="Proteomes" id="UP000663889"/>
    </source>
</evidence>
<dbReference type="InterPro" id="IPR038970">
    <property type="entry name" value="Lyase_8"/>
</dbReference>
<dbReference type="InterPro" id="IPR014718">
    <property type="entry name" value="GH-type_carb-bd"/>
</dbReference>
<dbReference type="AlphaFoldDB" id="A0A815KNI9"/>
<keyword evidence="2" id="KW-0472">Membrane</keyword>
<evidence type="ECO:0000256" key="2">
    <source>
        <dbReference type="SAM" id="Phobius"/>
    </source>
</evidence>
<dbReference type="InterPro" id="IPR008929">
    <property type="entry name" value="Chondroitin_lyas"/>
</dbReference>
<dbReference type="SUPFAM" id="SSF74650">
    <property type="entry name" value="Galactose mutarotase-like"/>
    <property type="match status" value="1"/>
</dbReference>
<gene>
    <name evidence="5" type="ORF">FNK824_LOCUS16366</name>
    <name evidence="4" type="ORF">SEV965_LOCUS31327</name>
</gene>
<proteinExistence type="inferred from homology"/>
<dbReference type="Proteomes" id="UP000663889">
    <property type="component" value="Unassembled WGS sequence"/>
</dbReference>
<dbReference type="SUPFAM" id="SSF48230">
    <property type="entry name" value="Chondroitin AC/alginate lyase"/>
    <property type="match status" value="1"/>
</dbReference>
<dbReference type="Gene3D" id="2.160.20.80">
    <property type="entry name" value="E3 ubiquitin-protein ligase SopA"/>
    <property type="match status" value="1"/>
</dbReference>
<dbReference type="SUPFAM" id="SSF141571">
    <property type="entry name" value="Pentapeptide repeat-like"/>
    <property type="match status" value="1"/>
</dbReference>
<evidence type="ECO:0000313" key="4">
    <source>
        <dbReference type="EMBL" id="CAF1398714.1"/>
    </source>
</evidence>
<accession>A0A815KNI9</accession>
<sequence length="757" mass="85188">MSTRRSSASQTTGISFLLPRDFVDNSTTIKLTLPKSSFWFMSLKDILKVIGVLLVPLMLGVVTLTLTIQNTKDAKENRAKDLDIAQRQREQTAYLAEEERQNKRLAEYLNAISSLMFSNQTLDPLLRAKTLSVLRQLDVQRKREVILFLYEAKLIRTDMNSGIPIISLQDINLDNIDFNDLRSPYTQLTSNFYYHTHMSLRGVSLRNASFQRRTIYGSDLAQTDCTHADFSSADLFEIDFSYAKLIECNFENARFDSANLQNANLSQSNITDEQLATALTYQGAILPNGTIAKNKNLLINDDCISGHSKNLSGTHWMIINGSQQADSRFCDGNSKMCINGICSFDDELDTTNEKSTYSVDIEVLFLLTAAYGDAWATNILHFHLATRGTQYALSKVRIETFGRFLARGDAWFTMGSVWTWGILGRVIDRGVHVWYTHLFSPDRLRALAMDVTNTSTAIALRDYADRLEHRHETPPLVGNRHFYTSDFQVHRRANWTIALKMHSVRTIATECLNGENLKGEHIGDGVLNLYTRDAQYGNGEEYENIFALLDWQAINGITVEVDIPLLPCHSQFSMRKTTFVGGVSDGNYGAAMMDTATHNLTAKRTWHFYDDFIVALADDIQDNTSALLQTAVVSRLLPPASTAAGQLIVQWSNGTKMVLADGVYSFPPSEPRLLWFHADNTAWMVLDDYAALTIDCRNKSGNVNQLGPWNFEMQGRLLTATIVHGRGPTTEPLSYKYTIMPNVTVDAVPALWNRRTS</sequence>
<dbReference type="PANTHER" id="PTHR38481">
    <property type="entry name" value="HYALURONATE LYASE"/>
    <property type="match status" value="1"/>
</dbReference>
<dbReference type="PANTHER" id="PTHR38481:SF1">
    <property type="entry name" value="HYALURONATE LYASE"/>
    <property type="match status" value="1"/>
</dbReference>
<dbReference type="GO" id="GO:0016837">
    <property type="term" value="F:carbon-oxygen lyase activity, acting on polysaccharides"/>
    <property type="evidence" value="ECO:0007669"/>
    <property type="project" value="UniProtKB-ARBA"/>
</dbReference>
<dbReference type="Pfam" id="PF02278">
    <property type="entry name" value="Lyase_8"/>
    <property type="match status" value="1"/>
</dbReference>
<dbReference type="InterPro" id="IPR001646">
    <property type="entry name" value="5peptide_repeat"/>
</dbReference>
<dbReference type="EMBL" id="CAJOBE010002471">
    <property type="protein sequence ID" value="CAF3824520.1"/>
    <property type="molecule type" value="Genomic_DNA"/>
</dbReference>
<comment type="caution">
    <text evidence="4">The sequence shown here is derived from an EMBL/GenBank/DDBJ whole genome shotgun (WGS) entry which is preliminary data.</text>
</comment>
<evidence type="ECO:0000259" key="3">
    <source>
        <dbReference type="Pfam" id="PF02278"/>
    </source>
</evidence>
<keyword evidence="2" id="KW-0812">Transmembrane</keyword>
<reference evidence="4" key="1">
    <citation type="submission" date="2021-02" db="EMBL/GenBank/DDBJ databases">
        <authorList>
            <person name="Nowell W R."/>
        </authorList>
    </citation>
    <scope>NUCLEOTIDE SEQUENCE</scope>
</reference>
<evidence type="ECO:0000313" key="5">
    <source>
        <dbReference type="EMBL" id="CAF3824520.1"/>
    </source>
</evidence>
<dbReference type="GO" id="GO:0030246">
    <property type="term" value="F:carbohydrate binding"/>
    <property type="evidence" value="ECO:0007669"/>
    <property type="project" value="InterPro"/>
</dbReference>
<protein>
    <recommendedName>
        <fullName evidence="3">Polysaccharide lyase family 8 central domain-containing protein</fullName>
    </recommendedName>
</protein>
<evidence type="ECO:0000256" key="1">
    <source>
        <dbReference type="ARBA" id="ARBA00006699"/>
    </source>
</evidence>
<comment type="similarity">
    <text evidence="1">Belongs to the polysaccharide lyase 8 family.</text>
</comment>
<name>A0A815KNI9_9BILA</name>
<dbReference type="Proteomes" id="UP000663874">
    <property type="component" value="Unassembled WGS sequence"/>
</dbReference>
<dbReference type="Pfam" id="PF00805">
    <property type="entry name" value="Pentapeptide"/>
    <property type="match status" value="1"/>
</dbReference>
<feature type="transmembrane region" description="Helical" evidence="2">
    <location>
        <begin position="46"/>
        <end position="68"/>
    </location>
</feature>
<dbReference type="InterPro" id="IPR003159">
    <property type="entry name" value="Lyase_8_central_dom"/>
</dbReference>
<dbReference type="InterPro" id="IPR011013">
    <property type="entry name" value="Gal_mutarotase_sf_dom"/>
</dbReference>
<feature type="domain" description="Polysaccharide lyase family 8 central" evidence="3">
    <location>
        <begin position="479"/>
        <end position="743"/>
    </location>
</feature>
<keyword evidence="2" id="KW-1133">Transmembrane helix</keyword>
<dbReference type="GO" id="GO:0005576">
    <property type="term" value="C:extracellular region"/>
    <property type="evidence" value="ECO:0007669"/>
    <property type="project" value="InterPro"/>
</dbReference>
<dbReference type="Gene3D" id="1.50.10.100">
    <property type="entry name" value="Chondroitin AC/alginate lyase"/>
    <property type="match status" value="1"/>
</dbReference>
<organism evidence="4 6">
    <name type="scientific">Rotaria sordida</name>
    <dbReference type="NCBI Taxonomy" id="392033"/>
    <lineage>
        <taxon>Eukaryota</taxon>
        <taxon>Metazoa</taxon>
        <taxon>Spiralia</taxon>
        <taxon>Gnathifera</taxon>
        <taxon>Rotifera</taxon>
        <taxon>Eurotatoria</taxon>
        <taxon>Bdelloidea</taxon>
        <taxon>Philodinida</taxon>
        <taxon>Philodinidae</taxon>
        <taxon>Rotaria</taxon>
    </lineage>
</organism>
<dbReference type="EMBL" id="CAJNOU010003584">
    <property type="protein sequence ID" value="CAF1398714.1"/>
    <property type="molecule type" value="Genomic_DNA"/>
</dbReference>